<keyword evidence="1" id="KW-0456">Lyase</keyword>
<keyword evidence="1" id="KW-0150">Chloroplast</keyword>
<proteinExistence type="predicted"/>
<dbReference type="InterPro" id="IPR012674">
    <property type="entry name" value="Calycin"/>
</dbReference>
<sequence length="156" mass="18330">MNDLNFFTLNKGKWITQRTIYNIQTNAIYTHKSDITIYPEMDMANIKKIDLLSLDKQFNLYIDDNFDKNICSITIQNAKQNCSISKIKKVVNNMEHYYWIYINSVNYISLAHKIGQLKIFETVWFVNSNLRLSVSLIQKNNKCILTSFNSDIKINS</sequence>
<accession>A0A3G1I9C3</accession>
<organism evidence="1">
    <name type="scientific">Sheathia arcuata</name>
    <dbReference type="NCBI Taxonomy" id="340433"/>
    <lineage>
        <taxon>Eukaryota</taxon>
        <taxon>Rhodophyta</taxon>
        <taxon>Florideophyceae</taxon>
        <taxon>Nemaliophycidae</taxon>
        <taxon>Batrachospermales</taxon>
        <taxon>Batrachospermaceae</taxon>
        <taxon>Sheathia</taxon>
    </lineage>
</organism>
<evidence type="ECO:0000313" key="1">
    <source>
        <dbReference type="EMBL" id="ART65540.1"/>
    </source>
</evidence>
<name>A0A3G1I9C3_9FLOR</name>
<gene>
    <name evidence="1" type="primary">orf156</name>
</gene>
<dbReference type="GO" id="GO:0016829">
    <property type="term" value="F:lyase activity"/>
    <property type="evidence" value="ECO:0007669"/>
    <property type="project" value="UniProtKB-KW"/>
</dbReference>
<reference evidence="1" key="1">
    <citation type="journal article" date="2017" name="Sci. Rep.">
        <title>Origin and evolutionary history of freshwater Rhodophyta: further insights based on phylogenomic evidence.</title>
        <authorList>
            <person name="Nan F."/>
            <person name="Feng J."/>
            <person name="Lv J."/>
            <person name="Liu Q."/>
            <person name="Fang K."/>
            <person name="Gong C."/>
            <person name="Xie S."/>
        </authorList>
    </citation>
    <scope>NUCLEOTIDE SEQUENCE</scope>
</reference>
<geneLocation type="chloroplast" evidence="1"/>
<dbReference type="GeneID" id="33350815"/>
<keyword evidence="1" id="KW-0934">Plastid</keyword>
<dbReference type="EMBL" id="KY033529">
    <property type="protein sequence ID" value="ART65540.1"/>
    <property type="molecule type" value="Genomic_DNA"/>
</dbReference>
<protein>
    <submittedName>
        <fullName evidence="1">Phycobiliprotein lyase-like protein</fullName>
    </submittedName>
</protein>
<dbReference type="Gene3D" id="2.40.128.20">
    <property type="match status" value="2"/>
</dbReference>
<dbReference type="AlphaFoldDB" id="A0A3G1I9C3"/>
<dbReference type="RefSeq" id="YP_009390141.1">
    <property type="nucleotide sequence ID" value="NC_035231.1"/>
</dbReference>